<protein>
    <recommendedName>
        <fullName evidence="2">Zn-dependent metallo-hydrolase RNA specificity domain-containing protein</fullName>
    </recommendedName>
</protein>
<dbReference type="Proteomes" id="UP000646659">
    <property type="component" value="Unassembled WGS sequence"/>
</dbReference>
<dbReference type="SUPFAM" id="SSF56281">
    <property type="entry name" value="Metallo-hydrolase/oxidoreductase"/>
    <property type="match status" value="1"/>
</dbReference>
<feature type="region of interest" description="Disordered" evidence="1">
    <location>
        <begin position="27"/>
        <end position="65"/>
    </location>
</feature>
<sequence>MHASGHASGPEILEAIREIEPEKVYPIHTENKRKIQSTRKRQNKNHKPQWRVKLHRNHPYSQTHS</sequence>
<feature type="compositionally biased region" description="Basic residues" evidence="1">
    <location>
        <begin position="34"/>
        <end position="58"/>
    </location>
</feature>
<dbReference type="AlphaFoldDB" id="A0A842YLP7"/>
<evidence type="ECO:0000259" key="2">
    <source>
        <dbReference type="Pfam" id="PF07521"/>
    </source>
</evidence>
<comment type="caution">
    <text evidence="3">The sequence shown here is derived from an EMBL/GenBank/DDBJ whole genome shotgun (WGS) entry which is preliminary data.</text>
</comment>
<dbReference type="Gene3D" id="3.60.15.10">
    <property type="entry name" value="Ribonuclease Z/Hydroxyacylglutathione hydrolase-like"/>
    <property type="match status" value="1"/>
</dbReference>
<dbReference type="InterPro" id="IPR011108">
    <property type="entry name" value="RMMBL"/>
</dbReference>
<gene>
    <name evidence="3" type="ORF">DNK57_06760</name>
</gene>
<accession>A0A842YLP7</accession>
<dbReference type="InterPro" id="IPR036866">
    <property type="entry name" value="RibonucZ/Hydroxyglut_hydro"/>
</dbReference>
<evidence type="ECO:0000313" key="4">
    <source>
        <dbReference type="Proteomes" id="UP000646659"/>
    </source>
</evidence>
<feature type="domain" description="Zn-dependent metallo-hydrolase RNA specificity" evidence="2">
    <location>
        <begin position="2"/>
        <end position="34"/>
    </location>
</feature>
<reference evidence="3" key="1">
    <citation type="submission" date="2018-06" db="EMBL/GenBank/DDBJ databases">
        <title>Draft genome sequence of Methanothermobacter thermautotrophicus Strain WHS, a thermophilic, hydrogenotrophic methanogen isolated from Washburn Hot Springs in Yellowstone National Park, USA.</title>
        <authorList>
            <person name="Mckay L.J."/>
            <person name="Klingelsmith K."/>
            <person name="Inskeep W.P."/>
            <person name="Fields M.W."/>
        </authorList>
    </citation>
    <scope>NUCLEOTIDE SEQUENCE</scope>
    <source>
        <strain evidence="3">WHS</strain>
    </source>
</reference>
<evidence type="ECO:0000256" key="1">
    <source>
        <dbReference type="SAM" id="MobiDB-lite"/>
    </source>
</evidence>
<dbReference type="EMBL" id="QKOF01000006">
    <property type="protein sequence ID" value="MBE2900492.1"/>
    <property type="molecule type" value="Genomic_DNA"/>
</dbReference>
<dbReference type="Pfam" id="PF07521">
    <property type="entry name" value="RMMBL"/>
    <property type="match status" value="1"/>
</dbReference>
<organism evidence="3 4">
    <name type="scientific">Methanothermobacter thermautotrophicus</name>
    <name type="common">Methanobacterium thermoformicicum</name>
    <dbReference type="NCBI Taxonomy" id="145262"/>
    <lineage>
        <taxon>Archaea</taxon>
        <taxon>Methanobacteriati</taxon>
        <taxon>Methanobacteriota</taxon>
        <taxon>Methanomada group</taxon>
        <taxon>Methanobacteria</taxon>
        <taxon>Methanobacteriales</taxon>
        <taxon>Methanobacteriaceae</taxon>
        <taxon>Methanothermobacter</taxon>
    </lineage>
</organism>
<proteinExistence type="predicted"/>
<evidence type="ECO:0000313" key="3">
    <source>
        <dbReference type="EMBL" id="MBE2900492.1"/>
    </source>
</evidence>
<name>A0A842YLP7_METTF</name>
<dbReference type="RefSeq" id="WP_192962201.1">
    <property type="nucleotide sequence ID" value="NZ_QKOF01000006.1"/>
</dbReference>